<dbReference type="RefSeq" id="WP_069395548.1">
    <property type="nucleotide sequence ID" value="NZ_JACKUN010000012.1"/>
</dbReference>
<dbReference type="InterPro" id="IPR006016">
    <property type="entry name" value="UspA"/>
</dbReference>
<dbReference type="SUPFAM" id="SSF52402">
    <property type="entry name" value="Adenine nucleotide alpha hydrolases-like"/>
    <property type="match status" value="2"/>
</dbReference>
<dbReference type="Pfam" id="PF00582">
    <property type="entry name" value="Usp"/>
    <property type="match status" value="1"/>
</dbReference>
<name>A0A1E3THU0_MYCSH</name>
<feature type="domain" description="UspA" evidence="1">
    <location>
        <begin position="10"/>
        <end position="138"/>
    </location>
</feature>
<sequence>MVDLQSAPSVIAGIDGSRAAVDAAIWAIDEAVSRDIPLRLLYVIDPKDLCSDESDRIQFASARAALYAARQAVEATGEPVKIETEILVGKPVAKLAAQSRSAVMVCIGSIGAKRACRGGGSVASVLPTVAQSPVAVIPRPKCTRRAREVSGIVVEAENGTVLQHAFEEARLRHAPLRVVSAWHAETPDDTADGNRRALARLSRRIERWTRLFPGVQVEPVAVLGDVCQYLADKIDSVQLFVVGAQRSRCDSEALSRLGCPVLTVGHNHL</sequence>
<protein>
    <submittedName>
        <fullName evidence="2">Universal stress protein family protein [Mycobacterium tuberculosis H37Rv]</fullName>
    </submittedName>
</protein>
<dbReference type="Gene3D" id="3.40.50.620">
    <property type="entry name" value="HUPs"/>
    <property type="match status" value="2"/>
</dbReference>
<accession>A0A1E3THU0</accession>
<dbReference type="Proteomes" id="UP000252015">
    <property type="component" value="Unassembled WGS sequence"/>
</dbReference>
<reference evidence="2 3" key="1">
    <citation type="submission" date="2018-05" db="EMBL/GenBank/DDBJ databases">
        <authorList>
            <consortium name="IHU Genomes"/>
        </authorList>
    </citation>
    <scope>NUCLEOTIDE SEQUENCE [LARGE SCALE GENOMIC DNA]</scope>
    <source>
        <strain evidence="2 3">P7336</strain>
    </source>
</reference>
<dbReference type="STRING" id="29313.BHQ16_08260"/>
<dbReference type="InterPro" id="IPR014729">
    <property type="entry name" value="Rossmann-like_a/b/a_fold"/>
</dbReference>
<dbReference type="EMBL" id="UEGW01000001">
    <property type="protein sequence ID" value="SRX94127.1"/>
    <property type="molecule type" value="Genomic_DNA"/>
</dbReference>
<evidence type="ECO:0000313" key="2">
    <source>
        <dbReference type="EMBL" id="SRX94127.1"/>
    </source>
</evidence>
<gene>
    <name evidence="2" type="ORF">MSP7336_02375</name>
</gene>
<keyword evidence="3" id="KW-1185">Reference proteome</keyword>
<proteinExistence type="predicted"/>
<dbReference type="OrthoDB" id="3174546at2"/>
<dbReference type="AlphaFoldDB" id="A0A1E3THU0"/>
<evidence type="ECO:0000259" key="1">
    <source>
        <dbReference type="Pfam" id="PF00582"/>
    </source>
</evidence>
<evidence type="ECO:0000313" key="3">
    <source>
        <dbReference type="Proteomes" id="UP000252015"/>
    </source>
</evidence>
<organism evidence="2 3">
    <name type="scientific">Mycobacterium shimoidei</name>
    <dbReference type="NCBI Taxonomy" id="29313"/>
    <lineage>
        <taxon>Bacteria</taxon>
        <taxon>Bacillati</taxon>
        <taxon>Actinomycetota</taxon>
        <taxon>Actinomycetes</taxon>
        <taxon>Mycobacteriales</taxon>
        <taxon>Mycobacteriaceae</taxon>
        <taxon>Mycobacterium</taxon>
    </lineage>
</organism>